<evidence type="ECO:0000313" key="2">
    <source>
        <dbReference type="EMBL" id="RKF48360.1"/>
    </source>
</evidence>
<reference evidence="2 3" key="1">
    <citation type="submission" date="2016-07" db="EMBL/GenBank/DDBJ databases">
        <title>Genome analysis of Burkholderia fungorum ES3-20.</title>
        <authorList>
            <person name="Xu D."/>
            <person name="Yao R."/>
            <person name="Zheng S."/>
        </authorList>
    </citation>
    <scope>NUCLEOTIDE SEQUENCE [LARGE SCALE GENOMIC DNA]</scope>
    <source>
        <strain evidence="2 3">ES3-20</strain>
    </source>
</reference>
<feature type="region of interest" description="Disordered" evidence="1">
    <location>
        <begin position="38"/>
        <end position="61"/>
    </location>
</feature>
<sequence>MNMETTTVEERIRTRAYHLWEKATEPRGTPEEYWEQARAEIEDEDAQADASGVPTEPPGTL</sequence>
<dbReference type="Pfam" id="PF11154">
    <property type="entry name" value="DUF2934"/>
    <property type="match status" value="1"/>
</dbReference>
<evidence type="ECO:0000313" key="3">
    <source>
        <dbReference type="Proteomes" id="UP000283709"/>
    </source>
</evidence>
<dbReference type="Proteomes" id="UP000283709">
    <property type="component" value="Unassembled WGS sequence"/>
</dbReference>
<evidence type="ECO:0000256" key="1">
    <source>
        <dbReference type="SAM" id="MobiDB-lite"/>
    </source>
</evidence>
<dbReference type="AlphaFoldDB" id="A0A3R7E906"/>
<dbReference type="InterPro" id="IPR021327">
    <property type="entry name" value="DUF2934"/>
</dbReference>
<name>A0A3R7E906_9BURK</name>
<dbReference type="EMBL" id="MCAS01000008">
    <property type="protein sequence ID" value="RKF48360.1"/>
    <property type="molecule type" value="Genomic_DNA"/>
</dbReference>
<accession>A0A3R7E906</accession>
<comment type="caution">
    <text evidence="2">The sequence shown here is derived from an EMBL/GenBank/DDBJ whole genome shotgun (WGS) entry which is preliminary data.</text>
</comment>
<protein>
    <submittedName>
        <fullName evidence="2">DUF2934 domain-containing protein</fullName>
    </submittedName>
</protein>
<proteinExistence type="predicted"/>
<gene>
    <name evidence="2" type="ORF">BCY88_21780</name>
</gene>
<organism evidence="2 3">
    <name type="scientific">Paraburkholderia fungorum</name>
    <dbReference type="NCBI Taxonomy" id="134537"/>
    <lineage>
        <taxon>Bacteria</taxon>
        <taxon>Pseudomonadati</taxon>
        <taxon>Pseudomonadota</taxon>
        <taxon>Betaproteobacteria</taxon>
        <taxon>Burkholderiales</taxon>
        <taxon>Burkholderiaceae</taxon>
        <taxon>Paraburkholderia</taxon>
    </lineage>
</organism>